<feature type="compositionally biased region" description="Basic and acidic residues" evidence="1">
    <location>
        <begin position="43"/>
        <end position="65"/>
    </location>
</feature>
<reference evidence="2 3" key="1">
    <citation type="submission" date="2019-09" db="EMBL/GenBank/DDBJ databases">
        <title>Draft genome of the ectomycorrhizal ascomycete Sphaerosporella brunnea.</title>
        <authorList>
            <consortium name="DOE Joint Genome Institute"/>
            <person name="Benucci G.M."/>
            <person name="Marozzi G."/>
            <person name="Antonielli L."/>
            <person name="Sanchez S."/>
            <person name="Marco P."/>
            <person name="Wang X."/>
            <person name="Falini L.B."/>
            <person name="Barry K."/>
            <person name="Haridas S."/>
            <person name="Lipzen A."/>
            <person name="Labutti K."/>
            <person name="Grigoriev I.V."/>
            <person name="Murat C."/>
            <person name="Martin F."/>
            <person name="Albertini E."/>
            <person name="Donnini D."/>
            <person name="Bonito G."/>
        </authorList>
    </citation>
    <scope>NUCLEOTIDE SEQUENCE [LARGE SCALE GENOMIC DNA]</scope>
    <source>
        <strain evidence="2 3">Sb_GMNB300</strain>
    </source>
</reference>
<proteinExistence type="predicted"/>
<dbReference type="AlphaFoldDB" id="A0A5J5F4Y6"/>
<organism evidence="2 3">
    <name type="scientific">Sphaerosporella brunnea</name>
    <dbReference type="NCBI Taxonomy" id="1250544"/>
    <lineage>
        <taxon>Eukaryota</taxon>
        <taxon>Fungi</taxon>
        <taxon>Dikarya</taxon>
        <taxon>Ascomycota</taxon>
        <taxon>Pezizomycotina</taxon>
        <taxon>Pezizomycetes</taxon>
        <taxon>Pezizales</taxon>
        <taxon>Pyronemataceae</taxon>
        <taxon>Sphaerosporella</taxon>
    </lineage>
</organism>
<name>A0A5J5F4Y6_9PEZI</name>
<accession>A0A5J5F4Y6</accession>
<sequence>MSGHTVWKFALPKEATVEESEKQTEPDAEEQKPQSEEVLAVHVFEESKAKPEEKAAKLAVEEPKGEQIAAVPEEPKEEAPEAENAAPAVEETPKAAGVEKAHEVEQHAAPAISETPEAVMGSKPELVGEAPKIEETASEPAEEVEEKKQGWTLVGKDHFSALQARSVLLLFVKAVIQQMNEGVGVDDQKYFTYDRLGAEIRTPEGEQRLSEALTKLSMTMQDWAMDQEQRLTLNEVAHPIVDKRNTLAAMKRHIVGNGVSDDTQKVLEKAATIAAQAL</sequence>
<dbReference type="Proteomes" id="UP000326924">
    <property type="component" value="Unassembled WGS sequence"/>
</dbReference>
<protein>
    <submittedName>
        <fullName evidence="2">Uncharacterized protein</fullName>
    </submittedName>
</protein>
<gene>
    <name evidence="2" type="ORF">FN846DRAFT_935367</name>
</gene>
<evidence type="ECO:0000313" key="2">
    <source>
        <dbReference type="EMBL" id="KAA8911527.1"/>
    </source>
</evidence>
<evidence type="ECO:0000313" key="3">
    <source>
        <dbReference type="Proteomes" id="UP000326924"/>
    </source>
</evidence>
<feature type="region of interest" description="Disordered" evidence="1">
    <location>
        <begin position="1"/>
        <end position="124"/>
    </location>
</feature>
<dbReference type="EMBL" id="VXIS01000034">
    <property type="protein sequence ID" value="KAA8911527.1"/>
    <property type="molecule type" value="Genomic_DNA"/>
</dbReference>
<evidence type="ECO:0000256" key="1">
    <source>
        <dbReference type="SAM" id="MobiDB-lite"/>
    </source>
</evidence>
<feature type="compositionally biased region" description="Basic and acidic residues" evidence="1">
    <location>
        <begin position="15"/>
        <end position="35"/>
    </location>
</feature>
<keyword evidence="3" id="KW-1185">Reference proteome</keyword>
<feature type="compositionally biased region" description="Basic and acidic residues" evidence="1">
    <location>
        <begin position="91"/>
        <end position="106"/>
    </location>
</feature>
<dbReference type="InParanoid" id="A0A5J5F4Y6"/>
<comment type="caution">
    <text evidence="2">The sequence shown here is derived from an EMBL/GenBank/DDBJ whole genome shotgun (WGS) entry which is preliminary data.</text>
</comment>